<evidence type="ECO:0000256" key="1">
    <source>
        <dbReference type="SAM" id="SignalP"/>
    </source>
</evidence>
<name>A0A1I7H0E0_9FIRM</name>
<protein>
    <recommendedName>
        <fullName evidence="4">DUF5050 domain-containing protein</fullName>
    </recommendedName>
</protein>
<dbReference type="Proteomes" id="UP000198817">
    <property type="component" value="Unassembled WGS sequence"/>
</dbReference>
<gene>
    <name evidence="2" type="ORF">SAMN05216508_11050</name>
</gene>
<keyword evidence="1" id="KW-0732">Signal</keyword>
<dbReference type="AlphaFoldDB" id="A0A1I7H0E0"/>
<dbReference type="SUPFAM" id="SSF69304">
    <property type="entry name" value="Tricorn protease N-terminal domain"/>
    <property type="match status" value="1"/>
</dbReference>
<keyword evidence="3" id="KW-1185">Reference proteome</keyword>
<dbReference type="EMBL" id="FPBT01000010">
    <property type="protein sequence ID" value="SFU53966.1"/>
    <property type="molecule type" value="Genomic_DNA"/>
</dbReference>
<evidence type="ECO:0000313" key="3">
    <source>
        <dbReference type="Proteomes" id="UP000198817"/>
    </source>
</evidence>
<evidence type="ECO:0000313" key="2">
    <source>
        <dbReference type="EMBL" id="SFU53966.1"/>
    </source>
</evidence>
<feature type="signal peptide" evidence="1">
    <location>
        <begin position="1"/>
        <end position="32"/>
    </location>
</feature>
<accession>A0A1I7H0E0</accession>
<organism evidence="2 3">
    <name type="scientific">Eubacterium pyruvativorans</name>
    <dbReference type="NCBI Taxonomy" id="155865"/>
    <lineage>
        <taxon>Bacteria</taxon>
        <taxon>Bacillati</taxon>
        <taxon>Bacillota</taxon>
        <taxon>Clostridia</taxon>
        <taxon>Eubacteriales</taxon>
        <taxon>Eubacteriaceae</taxon>
        <taxon>Eubacterium</taxon>
    </lineage>
</organism>
<evidence type="ECO:0008006" key="4">
    <source>
        <dbReference type="Google" id="ProtNLM"/>
    </source>
</evidence>
<proteinExistence type="predicted"/>
<feature type="chain" id="PRO_5011757277" description="DUF5050 domain-containing protein" evidence="1">
    <location>
        <begin position="33"/>
        <end position="369"/>
    </location>
</feature>
<dbReference type="GeneID" id="78354082"/>
<reference evidence="2 3" key="1">
    <citation type="submission" date="2016-10" db="EMBL/GenBank/DDBJ databases">
        <authorList>
            <person name="de Groot N.N."/>
        </authorList>
    </citation>
    <scope>NUCLEOTIDE SEQUENCE [LARGE SCALE GENOMIC DNA]</scope>
    <source>
        <strain evidence="2 3">KHGC13</strain>
    </source>
</reference>
<dbReference type="RefSeq" id="WP_090162400.1">
    <property type="nucleotide sequence ID" value="NZ_FNBF01000004.1"/>
</dbReference>
<sequence>MKEINLRKIRFAVLFVCAVFTFCFTGPVDVFAASQTTYPVAHNVYKNDFGQTVFSVNNLVSNDTSGTQNVIFDIKDYNDFNSNDFRMSFYMRGKTAYYSLTPLNPYFYKNGAEPQEIWSADIHTGEKKLVVRKCGDIIGGYGTDIITRRWDTGAVYRINGTNVVKLFSVKKGKSRDSACVKLFRGKLYYTNKCYDLDTGRVSTFTAHSIVTSKNYMYYTSGVKNLVCMDKDGRKTILCRKIKDVIGGNNNRNAVFRKNSSAGLTIYRVNSRGRIYRLTTQKKVEESAFSNLVVSTTRAVLVNGKVCFIMQSGYDQGGIVTVSNTGGALDKAERVFDGAGSAEVLNKTLYYTELKFDDSEGNFGCKKAIN</sequence>